<accession>A0ACB8DP19</accession>
<evidence type="ECO:0000313" key="2">
    <source>
        <dbReference type="Proteomes" id="UP000821865"/>
    </source>
</evidence>
<evidence type="ECO:0000313" key="1">
    <source>
        <dbReference type="EMBL" id="KAH7974277.1"/>
    </source>
</evidence>
<organism evidence="1 2">
    <name type="scientific">Dermacentor silvarum</name>
    <name type="common">Tick</name>
    <dbReference type="NCBI Taxonomy" id="543639"/>
    <lineage>
        <taxon>Eukaryota</taxon>
        <taxon>Metazoa</taxon>
        <taxon>Ecdysozoa</taxon>
        <taxon>Arthropoda</taxon>
        <taxon>Chelicerata</taxon>
        <taxon>Arachnida</taxon>
        <taxon>Acari</taxon>
        <taxon>Parasitiformes</taxon>
        <taxon>Ixodida</taxon>
        <taxon>Ixodoidea</taxon>
        <taxon>Ixodidae</taxon>
        <taxon>Rhipicephalinae</taxon>
        <taxon>Dermacentor</taxon>
    </lineage>
</organism>
<protein>
    <submittedName>
        <fullName evidence="1">Uncharacterized protein</fullName>
    </submittedName>
</protein>
<gene>
    <name evidence="1" type="ORF">HPB49_013617</name>
</gene>
<proteinExistence type="predicted"/>
<comment type="caution">
    <text evidence="1">The sequence shown here is derived from an EMBL/GenBank/DDBJ whole genome shotgun (WGS) entry which is preliminary data.</text>
</comment>
<dbReference type="Proteomes" id="UP000821865">
    <property type="component" value="Chromosome 10"/>
</dbReference>
<sequence>MSTALSLCTLLVLVALWCGASAGPPIDPKFLLELASQFDTAQLTPSCRKVFNKCKARFVPLVMQFEQLMHIAPAILGVECIKRELAKGFPRFDIECVMSEDYKEGIDCMEDPQLLEILGQKAAKSLKPISNCFKDVPPPPA</sequence>
<dbReference type="EMBL" id="CM023479">
    <property type="protein sequence ID" value="KAH7974277.1"/>
    <property type="molecule type" value="Genomic_DNA"/>
</dbReference>
<name>A0ACB8DP19_DERSI</name>
<keyword evidence="2" id="KW-1185">Reference proteome</keyword>
<reference evidence="1" key="1">
    <citation type="submission" date="2020-05" db="EMBL/GenBank/DDBJ databases">
        <title>Large-scale comparative analyses of tick genomes elucidate their genetic diversity and vector capacities.</title>
        <authorList>
            <person name="Jia N."/>
            <person name="Wang J."/>
            <person name="Shi W."/>
            <person name="Du L."/>
            <person name="Sun Y."/>
            <person name="Zhan W."/>
            <person name="Jiang J."/>
            <person name="Wang Q."/>
            <person name="Zhang B."/>
            <person name="Ji P."/>
            <person name="Sakyi L.B."/>
            <person name="Cui X."/>
            <person name="Yuan T."/>
            <person name="Jiang B."/>
            <person name="Yang W."/>
            <person name="Lam T.T.-Y."/>
            <person name="Chang Q."/>
            <person name="Ding S."/>
            <person name="Wang X."/>
            <person name="Zhu J."/>
            <person name="Ruan X."/>
            <person name="Zhao L."/>
            <person name="Wei J."/>
            <person name="Que T."/>
            <person name="Du C."/>
            <person name="Cheng J."/>
            <person name="Dai P."/>
            <person name="Han X."/>
            <person name="Huang E."/>
            <person name="Gao Y."/>
            <person name="Liu J."/>
            <person name="Shao H."/>
            <person name="Ye R."/>
            <person name="Li L."/>
            <person name="Wei W."/>
            <person name="Wang X."/>
            <person name="Wang C."/>
            <person name="Yang T."/>
            <person name="Huo Q."/>
            <person name="Li W."/>
            <person name="Guo W."/>
            <person name="Chen H."/>
            <person name="Zhou L."/>
            <person name="Ni X."/>
            <person name="Tian J."/>
            <person name="Zhou Y."/>
            <person name="Sheng Y."/>
            <person name="Liu T."/>
            <person name="Pan Y."/>
            <person name="Xia L."/>
            <person name="Li J."/>
            <person name="Zhao F."/>
            <person name="Cao W."/>
        </authorList>
    </citation>
    <scope>NUCLEOTIDE SEQUENCE</scope>
    <source>
        <strain evidence="1">Dsil-2018</strain>
    </source>
</reference>